<reference evidence="16" key="2">
    <citation type="submission" date="2015-06" db="UniProtKB">
        <authorList>
            <consortium name="EnsemblMetazoa"/>
        </authorList>
    </citation>
    <scope>IDENTIFICATION</scope>
</reference>
<name>T1GIH4_MEGSC</name>
<dbReference type="PRINTS" id="PR00465">
    <property type="entry name" value="EP450IV"/>
</dbReference>
<dbReference type="EnsemblMetazoa" id="MESCA003253-RA">
    <property type="protein sequence ID" value="MESCA003253-PA"/>
    <property type="gene ID" value="MESCA003253"/>
</dbReference>
<dbReference type="GO" id="GO:0005789">
    <property type="term" value="C:endoplasmic reticulum membrane"/>
    <property type="evidence" value="ECO:0007669"/>
    <property type="project" value="UniProtKB-SubCell"/>
</dbReference>
<keyword evidence="17" id="KW-1185">Reference proteome</keyword>
<dbReference type="PANTHER" id="PTHR24292">
    <property type="entry name" value="CYTOCHROME P450"/>
    <property type="match status" value="1"/>
</dbReference>
<keyword evidence="7 14" id="KW-0479">Metal-binding</keyword>
<protein>
    <recommendedName>
        <fullName evidence="18">Cytochrome P450</fullName>
    </recommendedName>
</protein>
<dbReference type="InterPro" id="IPR036396">
    <property type="entry name" value="Cyt_P450_sf"/>
</dbReference>
<evidence type="ECO:0000256" key="11">
    <source>
        <dbReference type="ARBA" id="ARBA00023004"/>
    </source>
</evidence>
<dbReference type="Pfam" id="PF00067">
    <property type="entry name" value="p450"/>
    <property type="match status" value="1"/>
</dbReference>
<dbReference type="OMA" id="MCALRSC"/>
<evidence type="ECO:0000256" key="3">
    <source>
        <dbReference type="ARBA" id="ARBA00004174"/>
    </source>
</evidence>
<evidence type="ECO:0000256" key="7">
    <source>
        <dbReference type="ARBA" id="ARBA00022723"/>
    </source>
</evidence>
<evidence type="ECO:0000256" key="4">
    <source>
        <dbReference type="ARBA" id="ARBA00004406"/>
    </source>
</evidence>
<feature type="binding site" description="axial binding residue" evidence="14">
    <location>
        <position position="89"/>
    </location>
    <ligand>
        <name>heme</name>
        <dbReference type="ChEBI" id="CHEBI:30413"/>
    </ligand>
    <ligandPart>
        <name>Fe</name>
        <dbReference type="ChEBI" id="CHEBI:18248"/>
    </ligandPart>
</feature>
<evidence type="ECO:0000256" key="2">
    <source>
        <dbReference type="ARBA" id="ARBA00003690"/>
    </source>
</evidence>
<dbReference type="AlphaFoldDB" id="T1GIH4"/>
<dbReference type="InterPro" id="IPR001128">
    <property type="entry name" value="Cyt_P450"/>
</dbReference>
<keyword evidence="13" id="KW-0472">Membrane</keyword>
<keyword evidence="10 15" id="KW-0560">Oxidoreductase</keyword>
<evidence type="ECO:0000256" key="10">
    <source>
        <dbReference type="ARBA" id="ARBA00023002"/>
    </source>
</evidence>
<keyword evidence="9" id="KW-0492">Microsome</keyword>
<reference evidence="17" key="1">
    <citation type="submission" date="2013-02" db="EMBL/GenBank/DDBJ databases">
        <authorList>
            <person name="Hughes D."/>
        </authorList>
    </citation>
    <scope>NUCLEOTIDE SEQUENCE</scope>
    <source>
        <strain>Durham</strain>
        <strain evidence="17">NC isolate 2 -- Noor lab</strain>
    </source>
</reference>
<keyword evidence="6 14" id="KW-0349">Heme</keyword>
<proteinExistence type="inferred from homology"/>
<evidence type="ECO:0000256" key="6">
    <source>
        <dbReference type="ARBA" id="ARBA00022617"/>
    </source>
</evidence>
<evidence type="ECO:0008006" key="18">
    <source>
        <dbReference type="Google" id="ProtNLM"/>
    </source>
</evidence>
<dbReference type="SUPFAM" id="SSF48264">
    <property type="entry name" value="Cytochrome P450"/>
    <property type="match status" value="1"/>
</dbReference>
<evidence type="ECO:0000313" key="17">
    <source>
        <dbReference type="Proteomes" id="UP000015102"/>
    </source>
</evidence>
<dbReference type="Proteomes" id="UP000015102">
    <property type="component" value="Unassembled WGS sequence"/>
</dbReference>
<evidence type="ECO:0000256" key="1">
    <source>
        <dbReference type="ARBA" id="ARBA00001971"/>
    </source>
</evidence>
<evidence type="ECO:0000256" key="14">
    <source>
        <dbReference type="PIRSR" id="PIRSR602403-1"/>
    </source>
</evidence>
<sequence length="108" mass="12529">MEQVIFETLRKYPIATQLSRVCENNYKIEKWNLTIEKGVLVIIPISAIHMDPDIYPNPEQFDPSRFSPEEIEKRHSMSFSPFGDGGRSCIGREFGKLMVKLTLIELLR</sequence>
<evidence type="ECO:0000256" key="5">
    <source>
        <dbReference type="ARBA" id="ARBA00010617"/>
    </source>
</evidence>
<evidence type="ECO:0000256" key="8">
    <source>
        <dbReference type="ARBA" id="ARBA00022824"/>
    </source>
</evidence>
<evidence type="ECO:0000256" key="9">
    <source>
        <dbReference type="ARBA" id="ARBA00022848"/>
    </source>
</evidence>
<dbReference type="HOGENOM" id="CLU_001570_5_7_1"/>
<keyword evidence="12 15" id="KW-0503">Monooxygenase</keyword>
<evidence type="ECO:0000256" key="12">
    <source>
        <dbReference type="ARBA" id="ARBA00023033"/>
    </source>
</evidence>
<comment type="function">
    <text evidence="2">May be involved in the metabolism of insect hormones and in the breakdown of synthetic insecticides.</text>
</comment>
<dbReference type="InterPro" id="IPR050476">
    <property type="entry name" value="Insect_CytP450_Detox"/>
</dbReference>
<organism evidence="16 17">
    <name type="scientific">Megaselia scalaris</name>
    <name type="common">Humpbacked fly</name>
    <name type="synonym">Phora scalaris</name>
    <dbReference type="NCBI Taxonomy" id="36166"/>
    <lineage>
        <taxon>Eukaryota</taxon>
        <taxon>Metazoa</taxon>
        <taxon>Ecdysozoa</taxon>
        <taxon>Arthropoda</taxon>
        <taxon>Hexapoda</taxon>
        <taxon>Insecta</taxon>
        <taxon>Pterygota</taxon>
        <taxon>Neoptera</taxon>
        <taxon>Endopterygota</taxon>
        <taxon>Diptera</taxon>
        <taxon>Brachycera</taxon>
        <taxon>Muscomorpha</taxon>
        <taxon>Platypezoidea</taxon>
        <taxon>Phoridae</taxon>
        <taxon>Megaseliini</taxon>
        <taxon>Megaselia</taxon>
    </lineage>
</organism>
<dbReference type="GO" id="GO:0004497">
    <property type="term" value="F:monooxygenase activity"/>
    <property type="evidence" value="ECO:0007669"/>
    <property type="project" value="UniProtKB-KW"/>
</dbReference>
<evidence type="ECO:0000256" key="15">
    <source>
        <dbReference type="RuleBase" id="RU000461"/>
    </source>
</evidence>
<dbReference type="PRINTS" id="PR00385">
    <property type="entry name" value="P450"/>
</dbReference>
<dbReference type="GO" id="GO:0016705">
    <property type="term" value="F:oxidoreductase activity, acting on paired donors, with incorporation or reduction of molecular oxygen"/>
    <property type="evidence" value="ECO:0007669"/>
    <property type="project" value="InterPro"/>
</dbReference>
<dbReference type="GO" id="GO:0020037">
    <property type="term" value="F:heme binding"/>
    <property type="evidence" value="ECO:0007669"/>
    <property type="project" value="InterPro"/>
</dbReference>
<evidence type="ECO:0000313" key="16">
    <source>
        <dbReference type="EnsemblMetazoa" id="MESCA003253-PA"/>
    </source>
</evidence>
<dbReference type="GO" id="GO:0005506">
    <property type="term" value="F:iron ion binding"/>
    <property type="evidence" value="ECO:0007669"/>
    <property type="project" value="InterPro"/>
</dbReference>
<comment type="subcellular location">
    <subcellularLocation>
        <location evidence="4">Endoplasmic reticulum membrane</location>
        <topology evidence="4">Peripheral membrane protein</topology>
    </subcellularLocation>
    <subcellularLocation>
        <location evidence="3">Microsome membrane</location>
        <topology evidence="3">Peripheral membrane protein</topology>
    </subcellularLocation>
</comment>
<keyword evidence="8" id="KW-0256">Endoplasmic reticulum</keyword>
<evidence type="ECO:0000256" key="13">
    <source>
        <dbReference type="ARBA" id="ARBA00023136"/>
    </source>
</evidence>
<comment type="similarity">
    <text evidence="5 15">Belongs to the cytochrome P450 family.</text>
</comment>
<keyword evidence="11 14" id="KW-0408">Iron</keyword>
<dbReference type="InterPro" id="IPR002403">
    <property type="entry name" value="Cyt_P450_E_grp-IV"/>
</dbReference>
<dbReference type="Gene3D" id="1.10.630.10">
    <property type="entry name" value="Cytochrome P450"/>
    <property type="match status" value="1"/>
</dbReference>
<accession>T1GIH4</accession>
<dbReference type="PANTHER" id="PTHR24292:SF100">
    <property type="entry name" value="CYTOCHROME P450 6A16, ISOFORM B-RELATED"/>
    <property type="match status" value="1"/>
</dbReference>
<dbReference type="PROSITE" id="PS00086">
    <property type="entry name" value="CYTOCHROME_P450"/>
    <property type="match status" value="1"/>
</dbReference>
<dbReference type="InterPro" id="IPR017972">
    <property type="entry name" value="Cyt_P450_CS"/>
</dbReference>
<dbReference type="STRING" id="36166.T1GIH4"/>
<comment type="cofactor">
    <cofactor evidence="1 14">
        <name>heme</name>
        <dbReference type="ChEBI" id="CHEBI:30413"/>
    </cofactor>
</comment>
<dbReference type="EMBL" id="CAQQ02110475">
    <property type="status" value="NOT_ANNOTATED_CDS"/>
    <property type="molecule type" value="Genomic_DNA"/>
</dbReference>